<dbReference type="EMBL" id="QURN01000001">
    <property type="protein sequence ID" value="RFC69343.1"/>
    <property type="molecule type" value="Genomic_DNA"/>
</dbReference>
<proteinExistence type="predicted"/>
<evidence type="ECO:0000313" key="1">
    <source>
        <dbReference type="EMBL" id="RFC69343.1"/>
    </source>
</evidence>
<comment type="caution">
    <text evidence="1">The sequence shown here is derived from an EMBL/GenBank/DDBJ whole genome shotgun (WGS) entry which is preliminary data.</text>
</comment>
<gene>
    <name evidence="1" type="ORF">DY251_00940</name>
</gene>
<evidence type="ECO:0000313" key="2">
    <source>
        <dbReference type="Proteomes" id="UP000262379"/>
    </source>
</evidence>
<protein>
    <submittedName>
        <fullName evidence="1">Uncharacterized protein</fullName>
    </submittedName>
</protein>
<dbReference type="RefSeq" id="WP_116621964.1">
    <property type="nucleotide sequence ID" value="NZ_QURN01000001.1"/>
</dbReference>
<dbReference type="Proteomes" id="UP000262379">
    <property type="component" value="Unassembled WGS sequence"/>
</dbReference>
<sequence length="80" mass="8204">MADKKSVKVAIDQNAEMLKQQPGVVGLGVAGKGSDHRLAVYVSSKSASGAIPEKVTITQDGKPGTIDVEVVEVGSLKPST</sequence>
<accession>A0A371XJF7</accession>
<name>A0A371XJF7_9HYPH</name>
<dbReference type="AlphaFoldDB" id="A0A371XJF7"/>
<keyword evidence="2" id="KW-1185">Reference proteome</keyword>
<organism evidence="1 2">
    <name type="scientific">Mesorhizobium denitrificans</name>
    <dbReference type="NCBI Taxonomy" id="2294114"/>
    <lineage>
        <taxon>Bacteria</taxon>
        <taxon>Pseudomonadati</taxon>
        <taxon>Pseudomonadota</taxon>
        <taxon>Alphaproteobacteria</taxon>
        <taxon>Hyphomicrobiales</taxon>
        <taxon>Phyllobacteriaceae</taxon>
        <taxon>Mesorhizobium</taxon>
    </lineage>
</organism>
<reference evidence="2" key="1">
    <citation type="submission" date="2018-08" db="EMBL/GenBank/DDBJ databases">
        <authorList>
            <person name="Im W.T."/>
        </authorList>
    </citation>
    <scope>NUCLEOTIDE SEQUENCE [LARGE SCALE GENOMIC DNA]</scope>
    <source>
        <strain evidence="2">LA-28</strain>
    </source>
</reference>